<evidence type="ECO:0000313" key="3">
    <source>
        <dbReference type="Proteomes" id="UP000190080"/>
    </source>
</evidence>
<feature type="compositionally biased region" description="Basic and acidic residues" evidence="1">
    <location>
        <begin position="46"/>
        <end position="61"/>
    </location>
</feature>
<protein>
    <recommendedName>
        <fullName evidence="4">FlxA-like protein</fullName>
    </recommendedName>
</protein>
<evidence type="ECO:0008006" key="4">
    <source>
        <dbReference type="Google" id="ProtNLM"/>
    </source>
</evidence>
<accession>A0A1V4IXS6</accession>
<feature type="compositionally biased region" description="Basic and acidic residues" evidence="1">
    <location>
        <begin position="236"/>
        <end position="254"/>
    </location>
</feature>
<name>A0A1V4IXS6_9CLOT</name>
<feature type="region of interest" description="Disordered" evidence="1">
    <location>
        <begin position="1"/>
        <end position="107"/>
    </location>
</feature>
<dbReference type="STRING" id="1450648.CLORY_04990"/>
<evidence type="ECO:0000256" key="1">
    <source>
        <dbReference type="SAM" id="MobiDB-lite"/>
    </source>
</evidence>
<feature type="compositionally biased region" description="Polar residues" evidence="1">
    <location>
        <begin position="10"/>
        <end position="28"/>
    </location>
</feature>
<keyword evidence="3" id="KW-1185">Reference proteome</keyword>
<sequence length="254" mass="28137">MHIGKVASVSYEQSTNVINNKATVSQKSNADKADSIQKSIDQLKQQIDEIKKSDMSKDTKDSMIQNIESQIQELQSKLMQEKSNENTENNDEKDVKEESSSEEELTKKGFTVVNQNFQNGIAGVSSSMKLAKAARTQYVAAQGRLATAGTAAEAGEANKAMERSMNEQAKALSKAHQYANVMQKASNDEYKASETDDDTTGEVYKKNSYNGTDEDNNDTQNGVTTKSGKQVNMYKRNQENSEEKQKKTKFDVIA</sequence>
<dbReference type="RefSeq" id="WP_079421952.1">
    <property type="nucleotide sequence ID" value="NZ_MZGV01000003.1"/>
</dbReference>
<proteinExistence type="predicted"/>
<organism evidence="2 3">
    <name type="scientific">Clostridium oryzae</name>
    <dbReference type="NCBI Taxonomy" id="1450648"/>
    <lineage>
        <taxon>Bacteria</taxon>
        <taxon>Bacillati</taxon>
        <taxon>Bacillota</taxon>
        <taxon>Clostridia</taxon>
        <taxon>Eubacteriales</taxon>
        <taxon>Clostridiaceae</taxon>
        <taxon>Clostridium</taxon>
    </lineage>
</organism>
<feature type="compositionally biased region" description="Polar residues" evidence="1">
    <location>
        <begin position="64"/>
        <end position="78"/>
    </location>
</feature>
<reference evidence="2 3" key="1">
    <citation type="submission" date="2017-03" db="EMBL/GenBank/DDBJ databases">
        <title>Genome sequence of Clostridium oryzae DSM 28571.</title>
        <authorList>
            <person name="Poehlein A."/>
            <person name="Daniel R."/>
        </authorList>
    </citation>
    <scope>NUCLEOTIDE SEQUENCE [LARGE SCALE GENOMIC DNA]</scope>
    <source>
        <strain evidence="2 3">DSM 28571</strain>
    </source>
</reference>
<feature type="compositionally biased region" description="Polar residues" evidence="1">
    <location>
        <begin position="36"/>
        <end position="45"/>
    </location>
</feature>
<feature type="region of interest" description="Disordered" evidence="1">
    <location>
        <begin position="166"/>
        <end position="254"/>
    </location>
</feature>
<dbReference type="InterPro" id="IPR025577">
    <property type="entry name" value="FlxA"/>
</dbReference>
<evidence type="ECO:0000313" key="2">
    <source>
        <dbReference type="EMBL" id="OPJ64630.1"/>
    </source>
</evidence>
<comment type="caution">
    <text evidence="2">The sequence shown here is derived from an EMBL/GenBank/DDBJ whole genome shotgun (WGS) entry which is preliminary data.</text>
</comment>
<gene>
    <name evidence="2" type="ORF">CLORY_04990</name>
</gene>
<dbReference type="Proteomes" id="UP000190080">
    <property type="component" value="Unassembled WGS sequence"/>
</dbReference>
<dbReference type="EMBL" id="MZGV01000003">
    <property type="protein sequence ID" value="OPJ64630.1"/>
    <property type="molecule type" value="Genomic_DNA"/>
</dbReference>
<dbReference type="AlphaFoldDB" id="A0A1V4IXS6"/>
<dbReference type="Pfam" id="PF14282">
    <property type="entry name" value="FlxA"/>
    <property type="match status" value="1"/>
</dbReference>
<feature type="compositionally biased region" description="Polar residues" evidence="1">
    <location>
        <begin position="218"/>
        <end position="230"/>
    </location>
</feature>
<feature type="compositionally biased region" description="Basic and acidic residues" evidence="1">
    <location>
        <begin position="79"/>
        <end position="107"/>
    </location>
</feature>